<keyword evidence="2" id="KW-1185">Reference proteome</keyword>
<dbReference type="EMBL" id="LPBJ01000047">
    <property type="protein sequence ID" value="KVP97964.1"/>
    <property type="molecule type" value="Genomic_DNA"/>
</dbReference>
<proteinExistence type="predicted"/>
<dbReference type="Proteomes" id="UP000056453">
    <property type="component" value="Unassembled WGS sequence"/>
</dbReference>
<organism evidence="1 2">
    <name type="scientific">Burkholderia ubonensis</name>
    <dbReference type="NCBI Taxonomy" id="101571"/>
    <lineage>
        <taxon>Bacteria</taxon>
        <taxon>Pseudomonadati</taxon>
        <taxon>Pseudomonadota</taxon>
        <taxon>Betaproteobacteria</taxon>
        <taxon>Burkholderiales</taxon>
        <taxon>Burkholderiaceae</taxon>
        <taxon>Burkholderia</taxon>
        <taxon>Burkholderia cepacia complex</taxon>
    </lineage>
</organism>
<name>A0AAW3MVW4_9BURK</name>
<accession>A0AAW3MVW4</accession>
<protein>
    <submittedName>
        <fullName evidence="1">Uncharacterized protein</fullName>
    </submittedName>
</protein>
<dbReference type="AlphaFoldDB" id="A0AAW3MVW4"/>
<sequence>MEKTVSDERIPLDFSRVKRNALLLSKWTGRPLSAAQELTARAMDATSWQNLRTQDSFVPDEHLAGRRLTLSQRFDRQAVLLAERLDIPLVTARKLVGFWQPTAKVPTAFSLFWAIERHLPLVSEEDIALPASWLNRQTPVKELLKLVSANPTLFCQPAPDGTRIPRNSFFTIVRDGLAFHGYVSEDFAVFAERAQMRENHWNHLGGVELGPGSIQPDDAGGFMLAKYHGQRKAKLPGLSEHAAQEVADAFGLGSVTDFGGWNSCVGFFASPAMLGLLSWFVQHPRKCAQWSGVNGSTAYLGAWFDAAMVRAEFELVRAGVL</sequence>
<comment type="caution">
    <text evidence="1">The sequence shown here is derived from an EMBL/GenBank/DDBJ whole genome shotgun (WGS) entry which is preliminary data.</text>
</comment>
<dbReference type="RefSeq" id="WP_059924841.1">
    <property type="nucleotide sequence ID" value="NZ_LPBG01000047.1"/>
</dbReference>
<gene>
    <name evidence="1" type="ORF">WJ96_05180</name>
</gene>
<evidence type="ECO:0000313" key="1">
    <source>
        <dbReference type="EMBL" id="KVP97964.1"/>
    </source>
</evidence>
<reference evidence="1 2" key="1">
    <citation type="submission" date="2015-11" db="EMBL/GenBank/DDBJ databases">
        <title>Expanding the genomic diversity of Burkholderia species for the development of highly accurate diagnostics.</title>
        <authorList>
            <person name="Sahl J."/>
            <person name="Keim P."/>
            <person name="Wagner D."/>
        </authorList>
    </citation>
    <scope>NUCLEOTIDE SEQUENCE [LARGE SCALE GENOMIC DNA]</scope>
    <source>
        <strain evidence="1 2">MSMB1808WGS</strain>
    </source>
</reference>
<evidence type="ECO:0000313" key="2">
    <source>
        <dbReference type="Proteomes" id="UP000056453"/>
    </source>
</evidence>